<evidence type="ECO:0000313" key="6">
    <source>
        <dbReference type="Proteomes" id="UP001595615"/>
    </source>
</evidence>
<proteinExistence type="predicted"/>
<organism evidence="5 6">
    <name type="scientific">Sphingoaurantiacus capsulatus</name>
    <dbReference type="NCBI Taxonomy" id="1771310"/>
    <lineage>
        <taxon>Bacteria</taxon>
        <taxon>Pseudomonadati</taxon>
        <taxon>Pseudomonadota</taxon>
        <taxon>Alphaproteobacteria</taxon>
        <taxon>Sphingomonadales</taxon>
        <taxon>Sphingosinicellaceae</taxon>
        <taxon>Sphingoaurantiacus</taxon>
    </lineage>
</organism>
<reference evidence="6" key="1">
    <citation type="journal article" date="2019" name="Int. J. Syst. Evol. Microbiol.">
        <title>The Global Catalogue of Microorganisms (GCM) 10K type strain sequencing project: providing services to taxonomists for standard genome sequencing and annotation.</title>
        <authorList>
            <consortium name="The Broad Institute Genomics Platform"/>
            <consortium name="The Broad Institute Genome Sequencing Center for Infectious Disease"/>
            <person name="Wu L."/>
            <person name="Ma J."/>
        </authorList>
    </citation>
    <scope>NUCLEOTIDE SEQUENCE [LARGE SCALE GENOMIC DNA]</scope>
    <source>
        <strain evidence="6">KCTC 42644</strain>
    </source>
</reference>
<protein>
    <submittedName>
        <fullName evidence="5">MarR family winged helix-turn-helix transcriptional regulator</fullName>
    </submittedName>
</protein>
<dbReference type="InterPro" id="IPR023187">
    <property type="entry name" value="Tscrpt_reg_MarR-type_CS"/>
</dbReference>
<dbReference type="EMBL" id="JBHRXV010000009">
    <property type="protein sequence ID" value="MFC3713012.1"/>
    <property type="molecule type" value="Genomic_DNA"/>
</dbReference>
<dbReference type="InterPro" id="IPR036388">
    <property type="entry name" value="WH-like_DNA-bd_sf"/>
</dbReference>
<evidence type="ECO:0000259" key="4">
    <source>
        <dbReference type="PROSITE" id="PS50995"/>
    </source>
</evidence>
<dbReference type="PRINTS" id="PR00598">
    <property type="entry name" value="HTHMARR"/>
</dbReference>
<dbReference type="SMART" id="SM00347">
    <property type="entry name" value="HTH_MARR"/>
    <property type="match status" value="1"/>
</dbReference>
<dbReference type="Pfam" id="PF12802">
    <property type="entry name" value="MarR_2"/>
    <property type="match status" value="1"/>
</dbReference>
<sequence length="151" mass="16900">MRRTFFDQALKPLGLTRAQWGMIDNISRHPEEGMAQTELAKLLETGKVSVGGLIDRLEESGLVYRQPDKTDRRVKRVFITDKGYEVLERVKHVADDLDAMLFDDVSTDEMNAAADVLLRVKNNVRAALKEAPAVQPLGAHDERRGRASTVA</sequence>
<dbReference type="PROSITE" id="PS50995">
    <property type="entry name" value="HTH_MARR_2"/>
    <property type="match status" value="1"/>
</dbReference>
<evidence type="ECO:0000256" key="1">
    <source>
        <dbReference type="ARBA" id="ARBA00023015"/>
    </source>
</evidence>
<dbReference type="PANTHER" id="PTHR33164:SF64">
    <property type="entry name" value="TRANSCRIPTIONAL REGULATOR SLYA"/>
    <property type="match status" value="1"/>
</dbReference>
<evidence type="ECO:0000256" key="2">
    <source>
        <dbReference type="ARBA" id="ARBA00023125"/>
    </source>
</evidence>
<keyword evidence="6" id="KW-1185">Reference proteome</keyword>
<dbReference type="InterPro" id="IPR039422">
    <property type="entry name" value="MarR/SlyA-like"/>
</dbReference>
<evidence type="ECO:0000256" key="3">
    <source>
        <dbReference type="ARBA" id="ARBA00023163"/>
    </source>
</evidence>
<feature type="domain" description="HTH marR-type" evidence="4">
    <location>
        <begin position="1"/>
        <end position="122"/>
    </location>
</feature>
<accession>A0ABV7XCP8</accession>
<gene>
    <name evidence="5" type="ORF">ACFOMD_10540</name>
</gene>
<dbReference type="SUPFAM" id="SSF46785">
    <property type="entry name" value="Winged helix' DNA-binding domain"/>
    <property type="match status" value="1"/>
</dbReference>
<dbReference type="InterPro" id="IPR036390">
    <property type="entry name" value="WH_DNA-bd_sf"/>
</dbReference>
<dbReference type="RefSeq" id="WP_380861006.1">
    <property type="nucleotide sequence ID" value="NZ_JBHRXV010000009.1"/>
</dbReference>
<keyword evidence="1" id="KW-0805">Transcription regulation</keyword>
<dbReference type="Proteomes" id="UP001595615">
    <property type="component" value="Unassembled WGS sequence"/>
</dbReference>
<dbReference type="Gene3D" id="1.10.10.10">
    <property type="entry name" value="Winged helix-like DNA-binding domain superfamily/Winged helix DNA-binding domain"/>
    <property type="match status" value="1"/>
</dbReference>
<dbReference type="PROSITE" id="PS01117">
    <property type="entry name" value="HTH_MARR_1"/>
    <property type="match status" value="1"/>
</dbReference>
<comment type="caution">
    <text evidence="5">The sequence shown here is derived from an EMBL/GenBank/DDBJ whole genome shotgun (WGS) entry which is preliminary data.</text>
</comment>
<name>A0ABV7XCP8_9SPHN</name>
<keyword evidence="3" id="KW-0804">Transcription</keyword>
<dbReference type="PANTHER" id="PTHR33164">
    <property type="entry name" value="TRANSCRIPTIONAL REGULATOR, MARR FAMILY"/>
    <property type="match status" value="1"/>
</dbReference>
<dbReference type="InterPro" id="IPR000835">
    <property type="entry name" value="HTH_MarR-typ"/>
</dbReference>
<evidence type="ECO:0000313" key="5">
    <source>
        <dbReference type="EMBL" id="MFC3713012.1"/>
    </source>
</evidence>
<keyword evidence="2" id="KW-0238">DNA-binding</keyword>